<protein>
    <submittedName>
        <fullName evidence="2">Uncharacterized protein</fullName>
    </submittedName>
</protein>
<feature type="compositionally biased region" description="Polar residues" evidence="1">
    <location>
        <begin position="86"/>
        <end position="101"/>
    </location>
</feature>
<dbReference type="Proteomes" id="UP001456524">
    <property type="component" value="Unassembled WGS sequence"/>
</dbReference>
<organism evidence="2 3">
    <name type="scientific">Phyllosticta citrichinensis</name>
    <dbReference type="NCBI Taxonomy" id="1130410"/>
    <lineage>
        <taxon>Eukaryota</taxon>
        <taxon>Fungi</taxon>
        <taxon>Dikarya</taxon>
        <taxon>Ascomycota</taxon>
        <taxon>Pezizomycotina</taxon>
        <taxon>Dothideomycetes</taxon>
        <taxon>Dothideomycetes incertae sedis</taxon>
        <taxon>Botryosphaeriales</taxon>
        <taxon>Phyllostictaceae</taxon>
        <taxon>Phyllosticta</taxon>
    </lineage>
</organism>
<sequence length="150" mass="16595">MNTPIFPSRVFRFVALPLAASRSCRRGVRGSLYSDFSLSGFVSVSVFVLYTRVCYMGDRMGPLPILRLLSLPRSFPRPRSSSSPRNKNNQPTTQPMESQSPHAVGQADGRTDGRTDGELTHHLTYLPAFSCTSTAMTTTLSATRRRPLGR</sequence>
<name>A0ABR1Y0X9_9PEZI</name>
<feature type="region of interest" description="Disordered" evidence="1">
    <location>
        <begin position="74"/>
        <end position="118"/>
    </location>
</feature>
<comment type="caution">
    <text evidence="2">The sequence shown here is derived from an EMBL/GenBank/DDBJ whole genome shotgun (WGS) entry which is preliminary data.</text>
</comment>
<keyword evidence="3" id="KW-1185">Reference proteome</keyword>
<evidence type="ECO:0000313" key="3">
    <source>
        <dbReference type="Proteomes" id="UP001456524"/>
    </source>
</evidence>
<feature type="compositionally biased region" description="Low complexity" evidence="1">
    <location>
        <begin position="74"/>
        <end position="85"/>
    </location>
</feature>
<proteinExistence type="predicted"/>
<dbReference type="EMBL" id="JBBWUH010000003">
    <property type="protein sequence ID" value="KAK8174225.1"/>
    <property type="molecule type" value="Genomic_DNA"/>
</dbReference>
<accession>A0ABR1Y0X9</accession>
<reference evidence="2 3" key="1">
    <citation type="journal article" date="2022" name="G3 (Bethesda)">
        <title>Enemy or ally: a genomic approach to elucidate the lifestyle of Phyllosticta citrichinaensis.</title>
        <authorList>
            <person name="Buijs V.A."/>
            <person name="Groenewald J.Z."/>
            <person name="Haridas S."/>
            <person name="LaButti K.M."/>
            <person name="Lipzen A."/>
            <person name="Martin F.M."/>
            <person name="Barry K."/>
            <person name="Grigoriev I.V."/>
            <person name="Crous P.W."/>
            <person name="Seidl M.F."/>
        </authorList>
    </citation>
    <scope>NUCLEOTIDE SEQUENCE [LARGE SCALE GENOMIC DNA]</scope>
    <source>
        <strain evidence="2 3">CBS 129764</strain>
    </source>
</reference>
<evidence type="ECO:0000256" key="1">
    <source>
        <dbReference type="SAM" id="MobiDB-lite"/>
    </source>
</evidence>
<gene>
    <name evidence="2" type="ORF">IWX90DRAFT_166938</name>
</gene>
<evidence type="ECO:0000313" key="2">
    <source>
        <dbReference type="EMBL" id="KAK8174225.1"/>
    </source>
</evidence>
<feature type="compositionally biased region" description="Basic and acidic residues" evidence="1">
    <location>
        <begin position="109"/>
        <end position="118"/>
    </location>
</feature>